<name>A0ABN8ZYT9_RANTA</name>
<evidence type="ECO:0000313" key="1">
    <source>
        <dbReference type="EMBL" id="CAI9178176.1"/>
    </source>
</evidence>
<dbReference type="Proteomes" id="UP001176941">
    <property type="component" value="Chromosome 7"/>
</dbReference>
<dbReference type="EMBL" id="OX459943">
    <property type="protein sequence ID" value="CAI9178176.1"/>
    <property type="molecule type" value="Genomic_DNA"/>
</dbReference>
<organism evidence="1 2">
    <name type="scientific">Rangifer tarandus platyrhynchus</name>
    <name type="common">Svalbard reindeer</name>
    <dbReference type="NCBI Taxonomy" id="3082113"/>
    <lineage>
        <taxon>Eukaryota</taxon>
        <taxon>Metazoa</taxon>
        <taxon>Chordata</taxon>
        <taxon>Craniata</taxon>
        <taxon>Vertebrata</taxon>
        <taxon>Euteleostomi</taxon>
        <taxon>Mammalia</taxon>
        <taxon>Eutheria</taxon>
        <taxon>Laurasiatheria</taxon>
        <taxon>Artiodactyla</taxon>
        <taxon>Ruminantia</taxon>
        <taxon>Pecora</taxon>
        <taxon>Cervidae</taxon>
        <taxon>Odocoileinae</taxon>
        <taxon>Rangifer</taxon>
    </lineage>
</organism>
<protein>
    <submittedName>
        <fullName evidence="1">Uncharacterized protein</fullName>
    </submittedName>
</protein>
<accession>A0ABN8ZYT9</accession>
<gene>
    <name evidence="1" type="ORF">MRATA1EN1_LOCUS27138</name>
</gene>
<evidence type="ECO:0000313" key="2">
    <source>
        <dbReference type="Proteomes" id="UP001176941"/>
    </source>
</evidence>
<proteinExistence type="predicted"/>
<keyword evidence="2" id="KW-1185">Reference proteome</keyword>
<sequence length="85" mass="10044">MPNLENNYSSRVLFAFISTETSFVIFRTRKCMTHEKMHLHLFCEKCVNQHQHRAAEGGEKKPYIQLILWRLEESSTHHNSIDINA</sequence>
<reference evidence="1" key="1">
    <citation type="submission" date="2023-04" db="EMBL/GenBank/DDBJ databases">
        <authorList>
            <consortium name="ELIXIR-Norway"/>
        </authorList>
    </citation>
    <scope>NUCLEOTIDE SEQUENCE [LARGE SCALE GENOMIC DNA]</scope>
</reference>